<protein>
    <recommendedName>
        <fullName evidence="2">Peptidase M14 carboxypeptidase A domain-containing protein</fullName>
    </recommendedName>
</protein>
<name>X1JG73_9ZZZZ</name>
<evidence type="ECO:0000313" key="1">
    <source>
        <dbReference type="EMBL" id="GAH68768.1"/>
    </source>
</evidence>
<dbReference type="SUPFAM" id="SSF53187">
    <property type="entry name" value="Zn-dependent exopeptidases"/>
    <property type="match status" value="1"/>
</dbReference>
<feature type="non-terminal residue" evidence="1">
    <location>
        <position position="273"/>
    </location>
</feature>
<dbReference type="Gene3D" id="3.40.630.10">
    <property type="entry name" value="Zn peptidases"/>
    <property type="match status" value="1"/>
</dbReference>
<feature type="non-terminal residue" evidence="1">
    <location>
        <position position="1"/>
    </location>
</feature>
<reference evidence="1" key="1">
    <citation type="journal article" date="2014" name="Front. Microbiol.">
        <title>High frequency of phylogenetically diverse reductive dehalogenase-homologous genes in deep subseafloor sedimentary metagenomes.</title>
        <authorList>
            <person name="Kawai M."/>
            <person name="Futagami T."/>
            <person name="Toyoda A."/>
            <person name="Takaki Y."/>
            <person name="Nishi S."/>
            <person name="Hori S."/>
            <person name="Arai W."/>
            <person name="Tsubouchi T."/>
            <person name="Morono Y."/>
            <person name="Uchiyama I."/>
            <person name="Ito T."/>
            <person name="Fujiyama A."/>
            <person name="Inagaki F."/>
            <person name="Takami H."/>
        </authorList>
    </citation>
    <scope>NUCLEOTIDE SEQUENCE</scope>
    <source>
        <strain evidence="1">Expedition CK06-06</strain>
    </source>
</reference>
<proteinExistence type="predicted"/>
<dbReference type="EMBL" id="BARU01025635">
    <property type="protein sequence ID" value="GAH68768.1"/>
    <property type="molecule type" value="Genomic_DNA"/>
</dbReference>
<sequence length="273" mass="31967">LDLNRDGIKLESPEVQGLVRNVLMRWDPALLVDCHTTNGSYHEEPVTYVWGFNPNGDTSLIKYMREKMMPSINKNLREKYKVLSIPYGNFMDFKNPEKGWRPSGPQPRYLTNYISLRNRLAILNENYAYADYKTRVMGCYYFLLSILEYCYDHKDGITQLIRSADRKTIQRGMRPSEDDTFAVEYDLKPLEDKITILGWEMEVIPVESGRPRVKKKDKKKTYIIPYFSDFFPKRSVPFPYAYLIPKVSPEITEKLLQHGLSVEKLREPVSLEG</sequence>
<accession>X1JG73</accession>
<comment type="caution">
    <text evidence="1">The sequence shown here is derived from an EMBL/GenBank/DDBJ whole genome shotgun (WGS) entry which is preliminary data.</text>
</comment>
<dbReference type="AlphaFoldDB" id="X1JG73"/>
<organism evidence="1">
    <name type="scientific">marine sediment metagenome</name>
    <dbReference type="NCBI Taxonomy" id="412755"/>
    <lineage>
        <taxon>unclassified sequences</taxon>
        <taxon>metagenomes</taxon>
        <taxon>ecological metagenomes</taxon>
    </lineage>
</organism>
<gene>
    <name evidence="1" type="ORF">S03H2_41280</name>
</gene>
<evidence type="ECO:0008006" key="2">
    <source>
        <dbReference type="Google" id="ProtNLM"/>
    </source>
</evidence>